<sequence>MGKEWLKKVGSMQQEAYIHKIEYAEGRAGGLKAYQVKSGPLMFTAAQDKCLDITELSWRGINFNFISKPGLQNGQAYDYNGFDGQRSIMGGMFFTCGTDNVGTPGIEPQNMFPMHGSLRSTPAEHVCADCLWEDDEYKIRLSGEMRQAALFGGNIVLRRTIETNYGSKEILIRDEFENQAYETSPFMLLYHFNIGYPLLDEGTRIQIPSTKTCLLGEDKETQRPWNKVTAPVDRLPEEVFYHMLKLDEEGIASASAYNENIGAGLEISFQTKHLPRFTQWKSMASGDYVMGFEPCNCHVKGREWERENGTLPVIEAGEKKVVELKLHIME</sequence>
<dbReference type="RefSeq" id="WP_031390925.1">
    <property type="nucleotide sequence ID" value="NZ_JPNB01000002.1"/>
</dbReference>
<dbReference type="Gene3D" id="2.70.98.10">
    <property type="match status" value="1"/>
</dbReference>
<evidence type="ECO:0000313" key="1">
    <source>
        <dbReference type="EMBL" id="TCL58003.1"/>
    </source>
</evidence>
<dbReference type="AlphaFoldDB" id="A0A4R1QWS3"/>
<proteinExistence type="predicted"/>
<dbReference type="InterPro" id="IPR027839">
    <property type="entry name" value="DUF4432"/>
</dbReference>
<name>A0A4R1QWS3_9FIRM</name>
<dbReference type="CDD" id="cd09023">
    <property type="entry name" value="Aldose_epim_Ec_c4013"/>
    <property type="match status" value="1"/>
</dbReference>
<dbReference type="Proteomes" id="UP000295718">
    <property type="component" value="Unassembled WGS sequence"/>
</dbReference>
<dbReference type="GO" id="GO:0030246">
    <property type="term" value="F:carbohydrate binding"/>
    <property type="evidence" value="ECO:0007669"/>
    <property type="project" value="InterPro"/>
</dbReference>
<dbReference type="Pfam" id="PF14486">
    <property type="entry name" value="DUF4432"/>
    <property type="match status" value="1"/>
</dbReference>
<reference evidence="1 2" key="1">
    <citation type="submission" date="2019-03" db="EMBL/GenBank/DDBJ databases">
        <title>Genomic Encyclopedia of Type Strains, Phase IV (KMG-IV): sequencing the most valuable type-strain genomes for metagenomic binning, comparative biology and taxonomic classification.</title>
        <authorList>
            <person name="Goeker M."/>
        </authorList>
    </citation>
    <scope>NUCLEOTIDE SEQUENCE [LARGE SCALE GENOMIC DNA]</scope>
    <source>
        <strain evidence="1 2">DSM 100556</strain>
    </source>
</reference>
<accession>A0A4R1QWS3</accession>
<keyword evidence="2" id="KW-1185">Reference proteome</keyword>
<dbReference type="EMBL" id="SLUO01000007">
    <property type="protein sequence ID" value="TCL58003.1"/>
    <property type="molecule type" value="Genomic_DNA"/>
</dbReference>
<protein>
    <submittedName>
        <fullName evidence="1">Uncharacterized protein DUF4432</fullName>
    </submittedName>
</protein>
<dbReference type="OrthoDB" id="9791280at2"/>
<organism evidence="1 2">
    <name type="scientific">Kineothrix alysoides</name>
    <dbReference type="NCBI Taxonomy" id="1469948"/>
    <lineage>
        <taxon>Bacteria</taxon>
        <taxon>Bacillati</taxon>
        <taxon>Bacillota</taxon>
        <taxon>Clostridia</taxon>
        <taxon>Lachnospirales</taxon>
        <taxon>Lachnospiraceae</taxon>
        <taxon>Kineothrix</taxon>
    </lineage>
</organism>
<dbReference type="InterPro" id="IPR014718">
    <property type="entry name" value="GH-type_carb-bd"/>
</dbReference>
<dbReference type="STRING" id="1469948.GCA_000732725_02239"/>
<evidence type="ECO:0000313" key="2">
    <source>
        <dbReference type="Proteomes" id="UP000295718"/>
    </source>
</evidence>
<gene>
    <name evidence="1" type="ORF">EDD76_107118</name>
</gene>
<comment type="caution">
    <text evidence="1">The sequence shown here is derived from an EMBL/GenBank/DDBJ whole genome shotgun (WGS) entry which is preliminary data.</text>
</comment>